<evidence type="ECO:0000256" key="2">
    <source>
        <dbReference type="SAM" id="MobiDB-lite"/>
    </source>
</evidence>
<dbReference type="OrthoDB" id="4505928at2759"/>
<feature type="compositionally biased region" description="Low complexity" evidence="2">
    <location>
        <begin position="114"/>
        <end position="137"/>
    </location>
</feature>
<feature type="compositionally biased region" description="Basic and acidic residues" evidence="2">
    <location>
        <begin position="1"/>
        <end position="19"/>
    </location>
</feature>
<reference evidence="3" key="1">
    <citation type="journal article" date="2020" name="Stud. Mycol.">
        <title>101 Dothideomycetes genomes: a test case for predicting lifestyles and emergence of pathogens.</title>
        <authorList>
            <person name="Haridas S."/>
            <person name="Albert R."/>
            <person name="Binder M."/>
            <person name="Bloem J."/>
            <person name="Labutti K."/>
            <person name="Salamov A."/>
            <person name="Andreopoulos B."/>
            <person name="Baker S."/>
            <person name="Barry K."/>
            <person name="Bills G."/>
            <person name="Bluhm B."/>
            <person name="Cannon C."/>
            <person name="Castanera R."/>
            <person name="Culley D."/>
            <person name="Daum C."/>
            <person name="Ezra D."/>
            <person name="Gonzalez J."/>
            <person name="Henrissat B."/>
            <person name="Kuo A."/>
            <person name="Liang C."/>
            <person name="Lipzen A."/>
            <person name="Lutzoni F."/>
            <person name="Magnuson J."/>
            <person name="Mondo S."/>
            <person name="Nolan M."/>
            <person name="Ohm R."/>
            <person name="Pangilinan J."/>
            <person name="Park H.-J."/>
            <person name="Ramirez L."/>
            <person name="Alfaro M."/>
            <person name="Sun H."/>
            <person name="Tritt A."/>
            <person name="Yoshinaga Y."/>
            <person name="Zwiers L.-H."/>
            <person name="Turgeon B."/>
            <person name="Goodwin S."/>
            <person name="Spatafora J."/>
            <person name="Crous P."/>
            <person name="Grigoriev I."/>
        </authorList>
    </citation>
    <scope>NUCLEOTIDE SEQUENCE</scope>
    <source>
        <strain evidence="3">CBS 207.26</strain>
    </source>
</reference>
<evidence type="ECO:0000313" key="4">
    <source>
        <dbReference type="Proteomes" id="UP000800200"/>
    </source>
</evidence>
<gene>
    <name evidence="3" type="ORF">K469DRAFT_83060</name>
</gene>
<sequence length="297" mass="32775">MSRKNKDTPFSVRIRENQRRSRTRRKELLEDLQKRVQEFELNGVTATQEMQRAARIVAQENVRLRSLLARHGVSREEVDSYLRSFDEGSTTNDSPVTNVRALLSRQSGASERIVPSPASSAVRPSSHSGTENSSTSTHAGQNSKHDGQDILDERRSVSQSRGQDQEKDSTTQQPESTALHGSPRAATKLTSAICRAADDRSNAHETCGAEDCVHEFPVAEKSDLCPSDSDCFCPHVTTARDELLTSGLETSCETAVRIITEMRGDEDRDLVRASLGCSGRDDCYVKNTTVFQVMGGM</sequence>
<feature type="compositionally biased region" description="Basic and acidic residues" evidence="2">
    <location>
        <begin position="143"/>
        <end position="156"/>
    </location>
</feature>
<dbReference type="EMBL" id="ML994623">
    <property type="protein sequence ID" value="KAF2188561.1"/>
    <property type="molecule type" value="Genomic_DNA"/>
</dbReference>
<feature type="region of interest" description="Disordered" evidence="2">
    <location>
        <begin position="1"/>
        <end position="22"/>
    </location>
</feature>
<dbReference type="Proteomes" id="UP000800200">
    <property type="component" value="Unassembled WGS sequence"/>
</dbReference>
<evidence type="ECO:0000256" key="1">
    <source>
        <dbReference type="SAM" id="Coils"/>
    </source>
</evidence>
<accession>A0A6A6E9K5</accession>
<dbReference type="PANTHER" id="PTHR42070:SF1">
    <property type="entry name" value="FILAMENT ASSOCIATED PROTEIN, PUTATIVE (AFU_ORTHOLOGUE AFUA_8G06630)-RELATED"/>
    <property type="match status" value="1"/>
</dbReference>
<organism evidence="3 4">
    <name type="scientific">Zopfia rhizophila CBS 207.26</name>
    <dbReference type="NCBI Taxonomy" id="1314779"/>
    <lineage>
        <taxon>Eukaryota</taxon>
        <taxon>Fungi</taxon>
        <taxon>Dikarya</taxon>
        <taxon>Ascomycota</taxon>
        <taxon>Pezizomycotina</taxon>
        <taxon>Dothideomycetes</taxon>
        <taxon>Dothideomycetes incertae sedis</taxon>
        <taxon>Zopfiaceae</taxon>
        <taxon>Zopfia</taxon>
    </lineage>
</organism>
<dbReference type="AlphaFoldDB" id="A0A6A6E9K5"/>
<keyword evidence="1" id="KW-0175">Coiled coil</keyword>
<evidence type="ECO:0000313" key="3">
    <source>
        <dbReference type="EMBL" id="KAF2188561.1"/>
    </source>
</evidence>
<proteinExistence type="predicted"/>
<name>A0A6A6E9K5_9PEZI</name>
<dbReference type="PANTHER" id="PTHR42070">
    <property type="entry name" value="FILAMENT ASSOCIATED PROTEIN, PUTATIVE (AFU_ORTHOLOGUE AFUA_8G06630)-RELATED"/>
    <property type="match status" value="1"/>
</dbReference>
<feature type="coiled-coil region" evidence="1">
    <location>
        <begin position="22"/>
        <end position="49"/>
    </location>
</feature>
<dbReference type="CDD" id="cd14688">
    <property type="entry name" value="bZIP_YAP"/>
    <property type="match status" value="1"/>
</dbReference>
<keyword evidence="4" id="KW-1185">Reference proteome</keyword>
<evidence type="ECO:0008006" key="5">
    <source>
        <dbReference type="Google" id="ProtNLM"/>
    </source>
</evidence>
<feature type="region of interest" description="Disordered" evidence="2">
    <location>
        <begin position="105"/>
        <end position="185"/>
    </location>
</feature>
<protein>
    <recommendedName>
        <fullName evidence="5">BZIP domain-containing protein</fullName>
    </recommendedName>
</protein>